<keyword evidence="15" id="KW-1185">Reference proteome</keyword>
<evidence type="ECO:0000256" key="7">
    <source>
        <dbReference type="ARBA" id="ARBA00022840"/>
    </source>
</evidence>
<dbReference type="SUPFAM" id="SSF52540">
    <property type="entry name" value="P-loop containing nucleoside triphosphate hydrolases"/>
    <property type="match status" value="1"/>
</dbReference>
<dbReference type="InterPro" id="IPR036185">
    <property type="entry name" value="DNA_heli_DnaB-like_N_sf"/>
</dbReference>
<dbReference type="Pfam" id="PF00772">
    <property type="entry name" value="DnaB"/>
    <property type="match status" value="1"/>
</dbReference>
<dbReference type="GO" id="GO:0043139">
    <property type="term" value="F:5'-3' DNA helicase activity"/>
    <property type="evidence" value="ECO:0007669"/>
    <property type="project" value="UniProtKB-EC"/>
</dbReference>
<proteinExistence type="inferred from homology"/>
<dbReference type="EC" id="5.6.2.3" evidence="11 12"/>
<evidence type="ECO:0000256" key="11">
    <source>
        <dbReference type="NCBIfam" id="TIGR00665"/>
    </source>
</evidence>
<keyword evidence="9" id="KW-0413">Isomerase</keyword>
<keyword evidence="6 12" id="KW-0347">Helicase</keyword>
<feature type="domain" description="SF4 helicase" evidence="13">
    <location>
        <begin position="179"/>
        <end position="445"/>
    </location>
</feature>
<dbReference type="FunFam" id="3.40.50.300:FF:000076">
    <property type="entry name" value="Replicative DNA helicase"/>
    <property type="match status" value="1"/>
</dbReference>
<dbReference type="SUPFAM" id="SSF48024">
    <property type="entry name" value="N-terminal domain of DnaB helicase"/>
    <property type="match status" value="1"/>
</dbReference>
<organism evidence="14 15">
    <name type="scientific">Salipaludibacillus neizhouensis</name>
    <dbReference type="NCBI Taxonomy" id="885475"/>
    <lineage>
        <taxon>Bacteria</taxon>
        <taxon>Bacillati</taxon>
        <taxon>Bacillota</taxon>
        <taxon>Bacilli</taxon>
        <taxon>Bacillales</taxon>
        <taxon>Bacillaceae</taxon>
    </lineage>
</organism>
<dbReference type="AlphaFoldDB" id="A0A3A9K3Z2"/>
<dbReference type="PANTHER" id="PTHR30153">
    <property type="entry name" value="REPLICATIVE DNA HELICASE DNAB"/>
    <property type="match status" value="1"/>
</dbReference>
<evidence type="ECO:0000256" key="9">
    <source>
        <dbReference type="ARBA" id="ARBA00023235"/>
    </source>
</evidence>
<evidence type="ECO:0000259" key="13">
    <source>
        <dbReference type="PROSITE" id="PS51199"/>
    </source>
</evidence>
<dbReference type="GO" id="GO:0042802">
    <property type="term" value="F:identical protein binding"/>
    <property type="evidence" value="ECO:0007669"/>
    <property type="project" value="UniProtKB-ARBA"/>
</dbReference>
<dbReference type="InterPro" id="IPR007693">
    <property type="entry name" value="DNA_helicase_DnaB-like_N"/>
</dbReference>
<evidence type="ECO:0000256" key="10">
    <source>
        <dbReference type="ARBA" id="ARBA00048954"/>
    </source>
</evidence>
<keyword evidence="4 12" id="KW-0547">Nucleotide-binding</keyword>
<dbReference type="Pfam" id="PF03796">
    <property type="entry name" value="DnaB_C"/>
    <property type="match status" value="1"/>
</dbReference>
<protein>
    <recommendedName>
        <fullName evidence="11 12">Replicative DNA helicase</fullName>
        <ecNumber evidence="11 12">5.6.2.3</ecNumber>
    </recommendedName>
</protein>
<comment type="caution">
    <text evidence="14">The sequence shown here is derived from an EMBL/GenBank/DDBJ whole genome shotgun (WGS) entry which is preliminary data.</text>
</comment>
<dbReference type="RefSeq" id="WP_110938110.1">
    <property type="nucleotide sequence ID" value="NZ_KZ614147.1"/>
</dbReference>
<keyword evidence="2 12" id="KW-0639">Primosome</keyword>
<accession>A0A3A9K3Z2</accession>
<evidence type="ECO:0000313" key="15">
    <source>
        <dbReference type="Proteomes" id="UP000281498"/>
    </source>
</evidence>
<dbReference type="GO" id="GO:0005829">
    <property type="term" value="C:cytosol"/>
    <property type="evidence" value="ECO:0007669"/>
    <property type="project" value="TreeGrafter"/>
</dbReference>
<dbReference type="GO" id="GO:0016887">
    <property type="term" value="F:ATP hydrolysis activity"/>
    <property type="evidence" value="ECO:0007669"/>
    <property type="project" value="RHEA"/>
</dbReference>
<dbReference type="FunFam" id="1.10.860.10:FF:000001">
    <property type="entry name" value="Replicative DNA helicase"/>
    <property type="match status" value="1"/>
</dbReference>
<evidence type="ECO:0000256" key="4">
    <source>
        <dbReference type="ARBA" id="ARBA00022741"/>
    </source>
</evidence>
<name>A0A3A9K3Z2_9BACI</name>
<sequence>MNDLIADRTPPQNIEAEQAVLGAIFIEDQALITASERLNPEDFYRAAHERIFTVMLLLSSKGEPVDLVTVTSELQTKNWLEEIGGVSYLSDLANAVPTAANVHYYSEIVEEKSLLRRLIRVATNITAEGYAADEDVDAILNDAEKSILEVSQKKNAGEFVEIKDVLVEAFDKIEMLQNATGDVTGIPSGFSELDRITAGFQKNDLIIVAARPSVGKTAFALNISQNVATKTDENVAIFSLEMGADQLVMRMLCAEGNIDAQRLRTGKLEDEDWQRLTMAMGSLSKAGIYIDDTPGIKVKDIRSKCRRLKQERGLGMIMIDYLQLIAGDSRSGEGRQQEVSEISRELKGLARELEVPVIALSQLSRGVEQRQDKRPMMSDIRESGSIEQDADIVAFLYRDDYYDQESEQKDIIEIIIAKQRNGPVGTVELAFVKEYNKFVNLERRYEESGVPS</sequence>
<evidence type="ECO:0000313" key="14">
    <source>
        <dbReference type="EMBL" id="RKL66038.1"/>
    </source>
</evidence>
<dbReference type="PANTHER" id="PTHR30153:SF2">
    <property type="entry name" value="REPLICATIVE DNA HELICASE"/>
    <property type="match status" value="1"/>
</dbReference>
<keyword evidence="8 12" id="KW-0238">DNA-binding</keyword>
<keyword evidence="3 12" id="KW-0235">DNA replication</keyword>
<keyword evidence="7 12" id="KW-0067">ATP-binding</keyword>
<dbReference type="EMBL" id="PDOE01000009">
    <property type="protein sequence ID" value="RKL66038.1"/>
    <property type="molecule type" value="Genomic_DNA"/>
</dbReference>
<evidence type="ECO:0000256" key="6">
    <source>
        <dbReference type="ARBA" id="ARBA00022806"/>
    </source>
</evidence>
<dbReference type="InterPro" id="IPR007692">
    <property type="entry name" value="DNA_helicase_DnaB"/>
</dbReference>
<evidence type="ECO:0000256" key="1">
    <source>
        <dbReference type="ARBA" id="ARBA00008428"/>
    </source>
</evidence>
<dbReference type="PROSITE" id="PS51199">
    <property type="entry name" value="SF4_HELICASE"/>
    <property type="match status" value="1"/>
</dbReference>
<dbReference type="GO" id="GO:0003677">
    <property type="term" value="F:DNA binding"/>
    <property type="evidence" value="ECO:0007669"/>
    <property type="project" value="UniProtKB-UniRule"/>
</dbReference>
<dbReference type="InterPro" id="IPR007694">
    <property type="entry name" value="DNA_helicase_DnaB-like_C"/>
</dbReference>
<keyword evidence="5 12" id="KW-0378">Hydrolase</keyword>
<evidence type="ECO:0000256" key="3">
    <source>
        <dbReference type="ARBA" id="ARBA00022705"/>
    </source>
</evidence>
<dbReference type="GO" id="GO:0005524">
    <property type="term" value="F:ATP binding"/>
    <property type="evidence" value="ECO:0007669"/>
    <property type="project" value="UniProtKB-UniRule"/>
</dbReference>
<comment type="function">
    <text evidence="12">The main replicative DNA helicase, it participates in initiation and elongation during chromosome replication. Travels ahead of the DNA replisome, separating dsDNA into templates for DNA synthesis. A processive ATP-dependent 5'-3' DNA helicase it has DNA-dependent ATPase activity.</text>
</comment>
<evidence type="ECO:0000256" key="2">
    <source>
        <dbReference type="ARBA" id="ARBA00022515"/>
    </source>
</evidence>
<dbReference type="NCBIfam" id="NF004384">
    <property type="entry name" value="PRK05748.1"/>
    <property type="match status" value="1"/>
</dbReference>
<dbReference type="OrthoDB" id="9773982at2"/>
<comment type="similarity">
    <text evidence="1 12">Belongs to the helicase family. DnaB subfamily.</text>
</comment>
<dbReference type="Gene3D" id="3.40.50.300">
    <property type="entry name" value="P-loop containing nucleotide triphosphate hydrolases"/>
    <property type="match status" value="1"/>
</dbReference>
<evidence type="ECO:0000256" key="12">
    <source>
        <dbReference type="RuleBase" id="RU362085"/>
    </source>
</evidence>
<dbReference type="InterPro" id="IPR027417">
    <property type="entry name" value="P-loop_NTPase"/>
</dbReference>
<evidence type="ECO:0000256" key="5">
    <source>
        <dbReference type="ARBA" id="ARBA00022801"/>
    </source>
</evidence>
<dbReference type="Proteomes" id="UP000281498">
    <property type="component" value="Unassembled WGS sequence"/>
</dbReference>
<dbReference type="CDD" id="cd00984">
    <property type="entry name" value="DnaB_C"/>
    <property type="match status" value="1"/>
</dbReference>
<dbReference type="InterPro" id="IPR016136">
    <property type="entry name" value="DNA_helicase_N/primase_C"/>
</dbReference>
<dbReference type="Gene3D" id="1.10.860.10">
    <property type="entry name" value="DNAb Helicase, Chain A"/>
    <property type="match status" value="1"/>
</dbReference>
<dbReference type="GO" id="GO:0006269">
    <property type="term" value="P:DNA replication, synthesis of primer"/>
    <property type="evidence" value="ECO:0007669"/>
    <property type="project" value="UniProtKB-UniRule"/>
</dbReference>
<comment type="catalytic activity">
    <reaction evidence="10 12">
        <text>ATP + H2O = ADP + phosphate + H(+)</text>
        <dbReference type="Rhea" id="RHEA:13065"/>
        <dbReference type="ChEBI" id="CHEBI:15377"/>
        <dbReference type="ChEBI" id="CHEBI:15378"/>
        <dbReference type="ChEBI" id="CHEBI:30616"/>
        <dbReference type="ChEBI" id="CHEBI:43474"/>
        <dbReference type="ChEBI" id="CHEBI:456216"/>
        <dbReference type="EC" id="5.6.2.3"/>
    </reaction>
</comment>
<gene>
    <name evidence="14" type="ORF">CR203_17210</name>
</gene>
<dbReference type="NCBIfam" id="TIGR00665">
    <property type="entry name" value="DnaB"/>
    <property type="match status" value="1"/>
</dbReference>
<reference evidence="14 15" key="1">
    <citation type="submission" date="2017-10" db="EMBL/GenBank/DDBJ databases">
        <title>Bacillus sp. nov., a halophilic bacterium isolated from a Keqin Lake.</title>
        <authorList>
            <person name="Wang H."/>
        </authorList>
    </citation>
    <scope>NUCLEOTIDE SEQUENCE [LARGE SCALE GENOMIC DNA]</scope>
    <source>
        <strain evidence="14 15">KCTC 13187</strain>
    </source>
</reference>
<dbReference type="GO" id="GO:1990077">
    <property type="term" value="C:primosome complex"/>
    <property type="evidence" value="ECO:0007669"/>
    <property type="project" value="UniProtKB-UniRule"/>
</dbReference>
<evidence type="ECO:0000256" key="8">
    <source>
        <dbReference type="ARBA" id="ARBA00023125"/>
    </source>
</evidence>